<dbReference type="Gene3D" id="1.10.10.10">
    <property type="entry name" value="Winged helix-like DNA-binding domain superfamily/Winged helix DNA-binding domain"/>
    <property type="match status" value="1"/>
</dbReference>
<accession>A0ABN2EWY1</accession>
<feature type="domain" description="HTH hxlR-type" evidence="4">
    <location>
        <begin position="1"/>
        <end position="80"/>
    </location>
</feature>
<keyword evidence="6" id="KW-1185">Reference proteome</keyword>
<organism evidence="5 6">
    <name type="scientific">Kribbella sancticallisti</name>
    <dbReference type="NCBI Taxonomy" id="460087"/>
    <lineage>
        <taxon>Bacteria</taxon>
        <taxon>Bacillati</taxon>
        <taxon>Actinomycetota</taxon>
        <taxon>Actinomycetes</taxon>
        <taxon>Propionibacteriales</taxon>
        <taxon>Kribbellaceae</taxon>
        <taxon>Kribbella</taxon>
    </lineage>
</organism>
<dbReference type="PANTHER" id="PTHR33204:SF37">
    <property type="entry name" value="HTH-TYPE TRANSCRIPTIONAL REGULATOR YODB"/>
    <property type="match status" value="1"/>
</dbReference>
<evidence type="ECO:0000256" key="1">
    <source>
        <dbReference type="ARBA" id="ARBA00023015"/>
    </source>
</evidence>
<dbReference type="EMBL" id="BAAAOS010000070">
    <property type="protein sequence ID" value="GAA1619411.1"/>
    <property type="molecule type" value="Genomic_DNA"/>
</dbReference>
<keyword evidence="2" id="KW-0238">DNA-binding</keyword>
<evidence type="ECO:0000256" key="3">
    <source>
        <dbReference type="ARBA" id="ARBA00023163"/>
    </source>
</evidence>
<reference evidence="5 6" key="1">
    <citation type="journal article" date="2019" name="Int. J. Syst. Evol. Microbiol.">
        <title>The Global Catalogue of Microorganisms (GCM) 10K type strain sequencing project: providing services to taxonomists for standard genome sequencing and annotation.</title>
        <authorList>
            <consortium name="The Broad Institute Genomics Platform"/>
            <consortium name="The Broad Institute Genome Sequencing Center for Infectious Disease"/>
            <person name="Wu L."/>
            <person name="Ma J."/>
        </authorList>
    </citation>
    <scope>NUCLEOTIDE SEQUENCE [LARGE SCALE GENOMIC DNA]</scope>
    <source>
        <strain evidence="5 6">JCM 14969</strain>
    </source>
</reference>
<gene>
    <name evidence="5" type="ORF">GCM10009789_86440</name>
</gene>
<protein>
    <recommendedName>
        <fullName evidence="4">HTH hxlR-type domain-containing protein</fullName>
    </recommendedName>
</protein>
<comment type="caution">
    <text evidence="5">The sequence shown here is derived from an EMBL/GenBank/DDBJ whole genome shotgun (WGS) entry which is preliminary data.</text>
</comment>
<dbReference type="Pfam" id="PF01638">
    <property type="entry name" value="HxlR"/>
    <property type="match status" value="1"/>
</dbReference>
<name>A0ABN2EWY1_9ACTN</name>
<evidence type="ECO:0000259" key="4">
    <source>
        <dbReference type="PROSITE" id="PS51118"/>
    </source>
</evidence>
<sequence length="84" mass="9754">MLRILWELRSPATSFRDLQSRCGGMSSSVLAERLTDLRDMGVVHDLPEEGGYGLTDQGHQLLEIMLPLDDWANRWDRRQRKDNK</sequence>
<keyword evidence="1" id="KW-0805">Transcription regulation</keyword>
<dbReference type="PANTHER" id="PTHR33204">
    <property type="entry name" value="TRANSCRIPTIONAL REGULATOR, MARR FAMILY"/>
    <property type="match status" value="1"/>
</dbReference>
<evidence type="ECO:0000256" key="2">
    <source>
        <dbReference type="ARBA" id="ARBA00023125"/>
    </source>
</evidence>
<evidence type="ECO:0000313" key="6">
    <source>
        <dbReference type="Proteomes" id="UP001500393"/>
    </source>
</evidence>
<dbReference type="SUPFAM" id="SSF46785">
    <property type="entry name" value="Winged helix' DNA-binding domain"/>
    <property type="match status" value="1"/>
</dbReference>
<dbReference type="PROSITE" id="PS51118">
    <property type="entry name" value="HTH_HXLR"/>
    <property type="match status" value="1"/>
</dbReference>
<dbReference type="InterPro" id="IPR036388">
    <property type="entry name" value="WH-like_DNA-bd_sf"/>
</dbReference>
<dbReference type="InterPro" id="IPR002577">
    <property type="entry name" value="HTH_HxlR"/>
</dbReference>
<keyword evidence="3" id="KW-0804">Transcription</keyword>
<proteinExistence type="predicted"/>
<dbReference type="Proteomes" id="UP001500393">
    <property type="component" value="Unassembled WGS sequence"/>
</dbReference>
<dbReference type="InterPro" id="IPR036390">
    <property type="entry name" value="WH_DNA-bd_sf"/>
</dbReference>
<evidence type="ECO:0000313" key="5">
    <source>
        <dbReference type="EMBL" id="GAA1619411.1"/>
    </source>
</evidence>